<dbReference type="GO" id="GO:0071555">
    <property type="term" value="P:cell wall organization"/>
    <property type="evidence" value="ECO:0007669"/>
    <property type="project" value="UniProtKB-KW"/>
</dbReference>
<dbReference type="InterPro" id="IPR005300">
    <property type="entry name" value="MltA_B"/>
</dbReference>
<comment type="catalytic activity">
    <reaction evidence="1">
        <text>Exolytic cleavage of the (1-&gt;4)-beta-glycosidic linkage between N-acetylmuramic acid (MurNAc) and N-acetylglucosamine (GlcNAc) residues in peptidoglycan, from either the reducing or the non-reducing ends of the peptidoglycan chains, with concomitant formation of a 1,6-anhydrobond in the MurNAc residue.</text>
        <dbReference type="EC" id="4.2.2.n1"/>
    </reaction>
</comment>
<proteinExistence type="predicted"/>
<organism evidence="8 9">
    <name type="scientific">Methyloversatilis universalis (strain ATCC BAA-1314 / DSM 25237 / JCM 13912 / CCUG 52030 / FAM5)</name>
    <dbReference type="NCBI Taxonomy" id="1000565"/>
    <lineage>
        <taxon>Bacteria</taxon>
        <taxon>Pseudomonadati</taxon>
        <taxon>Pseudomonadota</taxon>
        <taxon>Betaproteobacteria</taxon>
        <taxon>Nitrosomonadales</taxon>
        <taxon>Sterolibacteriaceae</taxon>
        <taxon>Methyloversatilis</taxon>
    </lineage>
</organism>
<evidence type="ECO:0000256" key="1">
    <source>
        <dbReference type="ARBA" id="ARBA00001420"/>
    </source>
</evidence>
<evidence type="ECO:0000256" key="2">
    <source>
        <dbReference type="ARBA" id="ARBA00012587"/>
    </source>
</evidence>
<dbReference type="Gene3D" id="2.40.240.50">
    <property type="entry name" value="Barwin-like endoglucanases"/>
    <property type="match status" value="1"/>
</dbReference>
<evidence type="ECO:0000256" key="6">
    <source>
        <dbReference type="SAM" id="SignalP"/>
    </source>
</evidence>
<dbReference type="InterPro" id="IPR036908">
    <property type="entry name" value="RlpA-like_sf"/>
</dbReference>
<dbReference type="Pfam" id="PF03562">
    <property type="entry name" value="MltA"/>
    <property type="match status" value="1"/>
</dbReference>
<sequence length="445" mass="47422">MFQQIRLRTAGVLMMVTLLLAACAGTPQTPSRPAPKPESAPAVSMPAPAVCPPLQTPAPAAAACPACPAAPACAACPVCPTVPAPEAKPLPPKLQPAEWSALEGWQDDDLRESLPALRASCSAVANKPGWGEPCAALVILDPNDRGAVRAFYEAFFRPWQLLNGDGSDQGLITGYYEPLLKASRSRGGAYRHAIHAVPDDLLVIDLSSVNPDLKNMRLRGRLEGRKVVPYWSRAELDARAAELDRKALFWAADALDVFFLQVQGSGQVELPDGSRVRVGYADQNGHPYASIGRWLVDQGELKLEQASMQGIREWARANPSRVPALLAANPSYVFFRELPIGKQAPGLPEGPLGALGVPIAGGRVVAVDPRAVPLGAPVWLSTTRPNSSQPLRRLMMAQDTGGAIKGGVRADFFWGFGPEAGAQAGRMKQQGRMWVLLPNGVTPGN</sequence>
<keyword evidence="4" id="KW-0961">Cell wall biogenesis/degradation</keyword>
<name>F5RCK7_METUF</name>
<keyword evidence="6" id="KW-0732">Signal</keyword>
<dbReference type="Proteomes" id="UP000005019">
    <property type="component" value="Unassembled WGS sequence"/>
</dbReference>
<reference evidence="8 9" key="1">
    <citation type="journal article" date="2011" name="J. Bacteriol.">
        <title>Genome sequence of Methyloversatilis universalis FAM5T, a methylotrophic representative of the order Rhodocyclales.</title>
        <authorList>
            <person name="Kittichotirat W."/>
            <person name="Good N.M."/>
            <person name="Hall R."/>
            <person name="Bringel F."/>
            <person name="Lajus A."/>
            <person name="Medigue C."/>
            <person name="Smalley N.E."/>
            <person name="Beck D."/>
            <person name="Bumgarner R."/>
            <person name="Vuilleumier S."/>
            <person name="Kalyuzhnaya M.G."/>
        </authorList>
    </citation>
    <scope>NUCLEOTIDE SEQUENCE [LARGE SCALE GENOMIC DNA]</scope>
    <source>
        <strain evidence="9">ATCC BAA-1314 / JCM 13912 / FAM5</strain>
    </source>
</reference>
<dbReference type="PANTHER" id="PTHR30124">
    <property type="entry name" value="MEMBRANE-BOUND LYTIC MUREIN TRANSGLYCOSYLASE A"/>
    <property type="match status" value="1"/>
</dbReference>
<dbReference type="OrthoDB" id="9783686at2"/>
<dbReference type="PROSITE" id="PS51257">
    <property type="entry name" value="PROKAR_LIPOPROTEIN"/>
    <property type="match status" value="1"/>
</dbReference>
<dbReference type="GO" id="GO:0008933">
    <property type="term" value="F:peptidoglycan lytic transglycosylase activity"/>
    <property type="evidence" value="ECO:0007669"/>
    <property type="project" value="TreeGrafter"/>
</dbReference>
<dbReference type="AlphaFoldDB" id="F5RCK7"/>
<dbReference type="PIRSF" id="PIRSF019422">
    <property type="entry name" value="MltA"/>
    <property type="match status" value="1"/>
</dbReference>
<dbReference type="PANTHER" id="PTHR30124:SF0">
    <property type="entry name" value="MEMBRANE-BOUND LYTIC MUREIN TRANSGLYCOSYLASE A"/>
    <property type="match status" value="1"/>
</dbReference>
<keyword evidence="3" id="KW-0456">Lyase</keyword>
<feature type="chain" id="PRO_5003330927" description="peptidoglycan lytic exotransglycosylase" evidence="6">
    <location>
        <begin position="25"/>
        <end position="445"/>
    </location>
</feature>
<keyword evidence="9" id="KW-1185">Reference proteome</keyword>
<feature type="signal peptide" evidence="6">
    <location>
        <begin position="1"/>
        <end position="24"/>
    </location>
</feature>
<evidence type="ECO:0000313" key="9">
    <source>
        <dbReference type="Proteomes" id="UP000005019"/>
    </source>
</evidence>
<evidence type="ECO:0000313" key="8">
    <source>
        <dbReference type="EMBL" id="EGK71787.1"/>
    </source>
</evidence>
<dbReference type="GO" id="GO:0004553">
    <property type="term" value="F:hydrolase activity, hydrolyzing O-glycosyl compounds"/>
    <property type="evidence" value="ECO:0007669"/>
    <property type="project" value="InterPro"/>
</dbReference>
<dbReference type="EMBL" id="AFHG01000048">
    <property type="protein sequence ID" value="EGK71787.1"/>
    <property type="molecule type" value="Genomic_DNA"/>
</dbReference>
<dbReference type="Pfam" id="PF06725">
    <property type="entry name" value="3D"/>
    <property type="match status" value="1"/>
</dbReference>
<dbReference type="InterPro" id="IPR026044">
    <property type="entry name" value="MltA"/>
</dbReference>
<dbReference type="GO" id="GO:0009254">
    <property type="term" value="P:peptidoglycan turnover"/>
    <property type="evidence" value="ECO:0007669"/>
    <property type="project" value="InterPro"/>
</dbReference>
<gene>
    <name evidence="8" type="ORF">METUNv1_02011</name>
</gene>
<dbReference type="InterPro" id="IPR010611">
    <property type="entry name" value="3D_dom"/>
</dbReference>
<evidence type="ECO:0000256" key="4">
    <source>
        <dbReference type="ARBA" id="ARBA00023316"/>
    </source>
</evidence>
<evidence type="ECO:0000256" key="5">
    <source>
        <dbReference type="ARBA" id="ARBA00030918"/>
    </source>
</evidence>
<accession>F5RCK7</accession>
<dbReference type="CDD" id="cd14485">
    <property type="entry name" value="mltA_like_LT_A"/>
    <property type="match status" value="1"/>
</dbReference>
<dbReference type="SMART" id="SM00925">
    <property type="entry name" value="MltA"/>
    <property type="match status" value="1"/>
</dbReference>
<dbReference type="CDD" id="cd14668">
    <property type="entry name" value="mlta_B"/>
    <property type="match status" value="1"/>
</dbReference>
<evidence type="ECO:0000259" key="7">
    <source>
        <dbReference type="SMART" id="SM00925"/>
    </source>
</evidence>
<comment type="caution">
    <text evidence="8">The sequence shown here is derived from an EMBL/GenBank/DDBJ whole genome shotgun (WGS) entry which is preliminary data.</text>
</comment>
<dbReference type="GO" id="GO:0009253">
    <property type="term" value="P:peptidoglycan catabolic process"/>
    <property type="evidence" value="ECO:0007669"/>
    <property type="project" value="TreeGrafter"/>
</dbReference>
<dbReference type="Gene3D" id="2.40.40.10">
    <property type="entry name" value="RlpA-like domain"/>
    <property type="match status" value="1"/>
</dbReference>
<feature type="domain" description="Lytic transglycosylase MltA" evidence="7">
    <location>
        <begin position="179"/>
        <end position="336"/>
    </location>
</feature>
<dbReference type="SUPFAM" id="SSF50685">
    <property type="entry name" value="Barwin-like endoglucanases"/>
    <property type="match status" value="1"/>
</dbReference>
<dbReference type="RefSeq" id="WP_008061248.1">
    <property type="nucleotide sequence ID" value="NZ_AFHG01000048.1"/>
</dbReference>
<protein>
    <recommendedName>
        <fullName evidence="2">peptidoglycan lytic exotransglycosylase</fullName>
        <ecNumber evidence="2">4.2.2.n1</ecNumber>
    </recommendedName>
    <alternativeName>
        <fullName evidence="5">Murein hydrolase A</fullName>
    </alternativeName>
</protein>
<dbReference type="EC" id="4.2.2.n1" evidence="2"/>
<evidence type="ECO:0000256" key="3">
    <source>
        <dbReference type="ARBA" id="ARBA00023239"/>
    </source>
</evidence>
<dbReference type="GO" id="GO:0019867">
    <property type="term" value="C:outer membrane"/>
    <property type="evidence" value="ECO:0007669"/>
    <property type="project" value="InterPro"/>
</dbReference>
<dbReference type="STRING" id="1000565.METUNv1_02011"/>
<dbReference type="eggNOG" id="COG2821">
    <property type="taxonomic scope" value="Bacteria"/>
</dbReference>